<reference evidence="1 2" key="1">
    <citation type="submission" date="2016-10" db="EMBL/GenBank/DDBJ databases">
        <authorList>
            <person name="de Groot N.N."/>
        </authorList>
    </citation>
    <scope>NUCLEOTIDE SEQUENCE [LARGE SCALE GENOMIC DNA]</scope>
    <source>
        <strain evidence="1 2">CPCC 201354</strain>
    </source>
</reference>
<proteinExistence type="predicted"/>
<sequence>MRDLLAPSELIALAGLRQAVPQGGPPARRLVEQMIEERLGIVDSGEVLTPLGWWGLPKAVERAWAQAD</sequence>
<keyword evidence="2" id="KW-1185">Reference proteome</keyword>
<gene>
    <name evidence="1" type="ORF">SAMN05421505_10913</name>
</gene>
<evidence type="ECO:0000313" key="1">
    <source>
        <dbReference type="EMBL" id="SDG88631.1"/>
    </source>
</evidence>
<organism evidence="1 2">
    <name type="scientific">Sinosporangium album</name>
    <dbReference type="NCBI Taxonomy" id="504805"/>
    <lineage>
        <taxon>Bacteria</taxon>
        <taxon>Bacillati</taxon>
        <taxon>Actinomycetota</taxon>
        <taxon>Actinomycetes</taxon>
        <taxon>Streptosporangiales</taxon>
        <taxon>Streptosporangiaceae</taxon>
        <taxon>Sinosporangium</taxon>
    </lineage>
</organism>
<dbReference type="EMBL" id="FNCN01000009">
    <property type="protein sequence ID" value="SDG88631.1"/>
    <property type="molecule type" value="Genomic_DNA"/>
</dbReference>
<dbReference type="AlphaFoldDB" id="A0A1G7XWV1"/>
<accession>A0A1G7XWV1</accession>
<evidence type="ECO:0000313" key="2">
    <source>
        <dbReference type="Proteomes" id="UP000198923"/>
    </source>
</evidence>
<name>A0A1G7XWV1_9ACTN</name>
<dbReference type="Proteomes" id="UP000198923">
    <property type="component" value="Unassembled WGS sequence"/>
</dbReference>
<protein>
    <submittedName>
        <fullName evidence="1">Uncharacterized protein</fullName>
    </submittedName>
</protein>